<sequence length="136" mass="15362">MLLGSFHDASKIRHHEAAQWVANAIEQLRRDAQVKAARTAALDYELYQTLANIPRPYKAPALELIERVAAWHRVSVGDIKSPARSRYIIEARFDAIAAVKIAYPKISLPKLGQMFCRDNSTILHALRVRGISCSRR</sequence>
<dbReference type="Gene3D" id="1.10.1750.10">
    <property type="match status" value="1"/>
</dbReference>
<dbReference type="InterPro" id="IPR013159">
    <property type="entry name" value="DnaA_C"/>
</dbReference>
<keyword evidence="3" id="KW-1185">Reference proteome</keyword>
<dbReference type="SUPFAM" id="SSF48295">
    <property type="entry name" value="TrpR-like"/>
    <property type="match status" value="1"/>
</dbReference>
<reference evidence="2 3" key="1">
    <citation type="submission" date="2020-09" db="EMBL/GenBank/DDBJ databases">
        <title>Draft Genome Sequence of Aminobacter carboxidus type strain DSM 1086, a soil Gram-negative carboxydobacterium.</title>
        <authorList>
            <person name="Turrini P."/>
            <person name="Tescari M."/>
            <person name="Artuso I."/>
            <person name="Lugli G.A."/>
            <person name="Frangipani E."/>
            <person name="Ventura M."/>
            <person name="Visca P."/>
        </authorList>
    </citation>
    <scope>NUCLEOTIDE SEQUENCE [LARGE SCALE GENOMIC DNA]</scope>
    <source>
        <strain evidence="2 3">DSM 1086</strain>
    </source>
</reference>
<feature type="domain" description="Chromosomal replication initiator DnaA C-terminal" evidence="1">
    <location>
        <begin position="60"/>
        <end position="129"/>
    </location>
</feature>
<protein>
    <recommendedName>
        <fullName evidence="1">Chromosomal replication initiator DnaA C-terminal domain-containing protein</fullName>
    </recommendedName>
</protein>
<dbReference type="SMART" id="SM00760">
    <property type="entry name" value="Bac_DnaA_C"/>
    <property type="match status" value="1"/>
</dbReference>
<dbReference type="InterPro" id="IPR010921">
    <property type="entry name" value="Trp_repressor/repl_initiator"/>
</dbReference>
<comment type="caution">
    <text evidence="2">The sequence shown here is derived from an EMBL/GenBank/DDBJ whole genome shotgun (WGS) entry which is preliminary data.</text>
</comment>
<accession>A0ABR9GWV7</accession>
<evidence type="ECO:0000259" key="1">
    <source>
        <dbReference type="SMART" id="SM00760"/>
    </source>
</evidence>
<proteinExistence type="predicted"/>
<organism evidence="2 3">
    <name type="scientific">Aminobacter carboxidus</name>
    <dbReference type="NCBI Taxonomy" id="376165"/>
    <lineage>
        <taxon>Bacteria</taxon>
        <taxon>Pseudomonadati</taxon>
        <taxon>Pseudomonadota</taxon>
        <taxon>Alphaproteobacteria</taxon>
        <taxon>Hyphomicrobiales</taxon>
        <taxon>Phyllobacteriaceae</taxon>
        <taxon>Aminobacter</taxon>
    </lineage>
</organism>
<dbReference type="RefSeq" id="WP_192568840.1">
    <property type="nucleotide sequence ID" value="NZ_JACZEP010000017.1"/>
</dbReference>
<gene>
    <name evidence="2" type="ORF">IHE39_28130</name>
</gene>
<dbReference type="Pfam" id="PF08299">
    <property type="entry name" value="Bac_DnaA_C"/>
    <property type="match status" value="1"/>
</dbReference>
<dbReference type="EMBL" id="JACZEP010000017">
    <property type="protein sequence ID" value="MBE1208167.1"/>
    <property type="molecule type" value="Genomic_DNA"/>
</dbReference>
<evidence type="ECO:0000313" key="3">
    <source>
        <dbReference type="Proteomes" id="UP000598227"/>
    </source>
</evidence>
<name>A0ABR9GWV7_9HYPH</name>
<evidence type="ECO:0000313" key="2">
    <source>
        <dbReference type="EMBL" id="MBE1208167.1"/>
    </source>
</evidence>
<dbReference type="Proteomes" id="UP000598227">
    <property type="component" value="Unassembled WGS sequence"/>
</dbReference>